<name>A0A2D0N937_FLAN2</name>
<evidence type="ECO:0000313" key="3">
    <source>
        <dbReference type="Proteomes" id="UP000223913"/>
    </source>
</evidence>
<dbReference type="Proteomes" id="UP000223913">
    <property type="component" value="Unassembled WGS sequence"/>
</dbReference>
<proteinExistence type="predicted"/>
<reference evidence="2 3" key="1">
    <citation type="submission" date="2017-10" db="EMBL/GenBank/DDBJ databases">
        <title>The draft genome sequence of Lewinella nigricans NBRC 102662.</title>
        <authorList>
            <person name="Wang K."/>
        </authorList>
    </citation>
    <scope>NUCLEOTIDE SEQUENCE [LARGE SCALE GENOMIC DNA]</scope>
    <source>
        <strain evidence="2 3">NBRC 102662</strain>
    </source>
</reference>
<accession>A0A2D0N937</accession>
<keyword evidence="1" id="KW-0812">Transmembrane</keyword>
<keyword evidence="1" id="KW-1133">Transmembrane helix</keyword>
<evidence type="ECO:0000256" key="1">
    <source>
        <dbReference type="SAM" id="Phobius"/>
    </source>
</evidence>
<protein>
    <recommendedName>
        <fullName evidence="4">Anti-sigma factor</fullName>
    </recommendedName>
</protein>
<keyword evidence="3" id="KW-1185">Reference proteome</keyword>
<evidence type="ECO:0008006" key="4">
    <source>
        <dbReference type="Google" id="ProtNLM"/>
    </source>
</evidence>
<dbReference type="OrthoDB" id="978166at2"/>
<sequence length="261" mass="30704">MNNVDRQAQMMDYLYGEMTDQDRREYELWLDQNPSVRQEIEEMQTSRQWLADVETVQPSPLLVELKPQTGISRAWLYRAGAAAAVLLALWMFNFQIRTDQGGVILSFGNPVLQQPQPVEETDAIPAAVWEKFLAEHQQKLEQQLLSMDSSWQNRMVAMQKENKHQWQLITNNQAHQVAQVKKEFTEQELPRLAGLMQQLQIEQQEELQLLLVEFWNTWQETRQTDLEHIDFQMTNLYEDVERNQQASEARVVNYIQNVAGR</sequence>
<comment type="caution">
    <text evidence="2">The sequence shown here is derived from an EMBL/GenBank/DDBJ whole genome shotgun (WGS) entry which is preliminary data.</text>
</comment>
<feature type="transmembrane region" description="Helical" evidence="1">
    <location>
        <begin position="75"/>
        <end position="92"/>
    </location>
</feature>
<organism evidence="2 3">
    <name type="scientific">Flavilitoribacter nigricans (strain ATCC 23147 / DSM 23189 / NBRC 102662 / NCIMB 1420 / SS-2)</name>
    <name type="common">Lewinella nigricans</name>
    <dbReference type="NCBI Taxonomy" id="1122177"/>
    <lineage>
        <taxon>Bacteria</taxon>
        <taxon>Pseudomonadati</taxon>
        <taxon>Bacteroidota</taxon>
        <taxon>Saprospiria</taxon>
        <taxon>Saprospirales</taxon>
        <taxon>Lewinellaceae</taxon>
        <taxon>Flavilitoribacter</taxon>
    </lineage>
</organism>
<keyword evidence="1" id="KW-0472">Membrane</keyword>
<evidence type="ECO:0000313" key="2">
    <source>
        <dbReference type="EMBL" id="PHN04293.1"/>
    </source>
</evidence>
<dbReference type="EMBL" id="PDUD01000026">
    <property type="protein sequence ID" value="PHN04293.1"/>
    <property type="molecule type" value="Genomic_DNA"/>
</dbReference>
<dbReference type="RefSeq" id="WP_099152319.1">
    <property type="nucleotide sequence ID" value="NZ_PDUD01000026.1"/>
</dbReference>
<dbReference type="AlphaFoldDB" id="A0A2D0N937"/>
<gene>
    <name evidence="2" type="ORF">CRP01_22280</name>
</gene>